<name>A0AAD4D2H6_9FUNG</name>
<feature type="non-terminal residue" evidence="1">
    <location>
        <position position="157"/>
    </location>
</feature>
<dbReference type="Proteomes" id="UP001194580">
    <property type="component" value="Unassembled WGS sequence"/>
</dbReference>
<dbReference type="AlphaFoldDB" id="A0AAD4D2H6"/>
<sequence length="157" mass="15268">MVAFGDPVVFGADPVVVVAPKDTVAPSSGSNATTTSLFGTAPVTSTTAARSLLEVAPTRAGDSFNAAYTITAASMGGFGPPNITGGFSRTAPTPTTATSVFGAAPTTTGGLFGTNPAAATTSTDGLYETTSIGPIFGRSTSAFGLIPPSAFGAAPVN</sequence>
<comment type="caution">
    <text evidence="1">The sequence shown here is derived from an EMBL/GenBank/DDBJ whole genome shotgun (WGS) entry which is preliminary data.</text>
</comment>
<proteinExistence type="predicted"/>
<gene>
    <name evidence="1" type="ORF">BGZ95_007019</name>
</gene>
<evidence type="ECO:0000313" key="2">
    <source>
        <dbReference type="Proteomes" id="UP001194580"/>
    </source>
</evidence>
<accession>A0AAD4D2H6</accession>
<dbReference type="EMBL" id="JAAAIL010003359">
    <property type="protein sequence ID" value="KAG0250989.1"/>
    <property type="molecule type" value="Genomic_DNA"/>
</dbReference>
<keyword evidence="2" id="KW-1185">Reference proteome</keyword>
<protein>
    <submittedName>
        <fullName evidence="1">Uncharacterized protein</fullName>
    </submittedName>
</protein>
<reference evidence="1" key="1">
    <citation type="journal article" date="2020" name="Fungal Divers.">
        <title>Resolving the Mortierellaceae phylogeny through synthesis of multi-gene phylogenetics and phylogenomics.</title>
        <authorList>
            <person name="Vandepol N."/>
            <person name="Liber J."/>
            <person name="Desiro A."/>
            <person name="Na H."/>
            <person name="Kennedy M."/>
            <person name="Barry K."/>
            <person name="Grigoriev I.V."/>
            <person name="Miller A.N."/>
            <person name="O'Donnell K."/>
            <person name="Stajich J.E."/>
            <person name="Bonito G."/>
        </authorList>
    </citation>
    <scope>NUCLEOTIDE SEQUENCE</scope>
    <source>
        <strain evidence="1">NRRL 28262</strain>
    </source>
</reference>
<organism evidence="1 2">
    <name type="scientific">Linnemannia exigua</name>
    <dbReference type="NCBI Taxonomy" id="604196"/>
    <lineage>
        <taxon>Eukaryota</taxon>
        <taxon>Fungi</taxon>
        <taxon>Fungi incertae sedis</taxon>
        <taxon>Mucoromycota</taxon>
        <taxon>Mortierellomycotina</taxon>
        <taxon>Mortierellomycetes</taxon>
        <taxon>Mortierellales</taxon>
        <taxon>Mortierellaceae</taxon>
        <taxon>Linnemannia</taxon>
    </lineage>
</organism>
<evidence type="ECO:0000313" key="1">
    <source>
        <dbReference type="EMBL" id="KAG0250989.1"/>
    </source>
</evidence>